<protein>
    <submittedName>
        <fullName evidence="1">Uncharacterized protein</fullName>
    </submittedName>
</protein>
<dbReference type="EMBL" id="NAJL01000022">
    <property type="protein sequence ID" value="TKA27554.1"/>
    <property type="molecule type" value="Genomic_DNA"/>
</dbReference>
<comment type="caution">
    <text evidence="1">The sequence shown here is derived from an EMBL/GenBank/DDBJ whole genome shotgun (WGS) entry which is preliminary data.</text>
</comment>
<dbReference type="AlphaFoldDB" id="A0A4U0TYU1"/>
<accession>A0A4U0TYU1</accession>
<name>A0A4U0TYU1_9PEZI</name>
<evidence type="ECO:0000313" key="1">
    <source>
        <dbReference type="EMBL" id="TKA27554.1"/>
    </source>
</evidence>
<reference evidence="1 2" key="1">
    <citation type="submission" date="2017-03" db="EMBL/GenBank/DDBJ databases">
        <title>Genomes of endolithic fungi from Antarctica.</title>
        <authorList>
            <person name="Coleine C."/>
            <person name="Masonjones S."/>
            <person name="Stajich J.E."/>
        </authorList>
    </citation>
    <scope>NUCLEOTIDE SEQUENCE [LARGE SCALE GENOMIC DNA]</scope>
    <source>
        <strain evidence="1 2">CCFEE 6315</strain>
    </source>
</reference>
<gene>
    <name evidence="1" type="ORF">B0A50_04385</name>
</gene>
<proteinExistence type="predicted"/>
<sequence>MARFEPRPVTEEDFHKDTNDAASSATCFAGYAKKNKLDLSKLQDMLAKPDDLFDFDSSPRDGVK</sequence>
<keyword evidence="2" id="KW-1185">Reference proteome</keyword>
<dbReference type="Proteomes" id="UP000308549">
    <property type="component" value="Unassembled WGS sequence"/>
</dbReference>
<organism evidence="1 2">
    <name type="scientific">Salinomyces thailandicus</name>
    <dbReference type="NCBI Taxonomy" id="706561"/>
    <lineage>
        <taxon>Eukaryota</taxon>
        <taxon>Fungi</taxon>
        <taxon>Dikarya</taxon>
        <taxon>Ascomycota</taxon>
        <taxon>Pezizomycotina</taxon>
        <taxon>Dothideomycetes</taxon>
        <taxon>Dothideomycetidae</taxon>
        <taxon>Mycosphaerellales</taxon>
        <taxon>Teratosphaeriaceae</taxon>
        <taxon>Salinomyces</taxon>
    </lineage>
</organism>
<evidence type="ECO:0000313" key="2">
    <source>
        <dbReference type="Proteomes" id="UP000308549"/>
    </source>
</evidence>